<dbReference type="InterPro" id="IPR006148">
    <property type="entry name" value="Glc/Gal-6P_isomerase"/>
</dbReference>
<name>A0AA46DZ35_9FUSO</name>
<dbReference type="GO" id="GO:0005829">
    <property type="term" value="C:cytosol"/>
    <property type="evidence" value="ECO:0007669"/>
    <property type="project" value="UniProtKB-ARBA"/>
</dbReference>
<dbReference type="EC" id="3.5.99.6" evidence="7"/>
<reference evidence="9 10" key="1">
    <citation type="submission" date="2019-03" db="EMBL/GenBank/DDBJ databases">
        <title>Genomic Encyclopedia of Type Strains, Phase IV (KMG-IV): sequencing the most valuable type-strain genomes for metagenomic binning, comparative biology and taxonomic classification.</title>
        <authorList>
            <person name="Goeker M."/>
        </authorList>
    </citation>
    <scope>NUCLEOTIDE SEQUENCE [LARGE SCALE GENOMIC DNA]</scope>
    <source>
        <strain evidence="9 10">DSM 100055</strain>
    </source>
</reference>
<dbReference type="PANTHER" id="PTHR11280:SF5">
    <property type="entry name" value="GLUCOSAMINE-6-PHOSPHATE ISOMERASE"/>
    <property type="match status" value="1"/>
</dbReference>
<accession>A0AA46DZ35</accession>
<dbReference type="GO" id="GO:0004342">
    <property type="term" value="F:glucosamine-6-phosphate deaminase activity"/>
    <property type="evidence" value="ECO:0007669"/>
    <property type="project" value="UniProtKB-UniRule"/>
</dbReference>
<dbReference type="FunFam" id="3.40.50.1360:FF:000002">
    <property type="entry name" value="Glucosamine-6-phosphate deaminase"/>
    <property type="match status" value="1"/>
</dbReference>
<dbReference type="GO" id="GO:0005975">
    <property type="term" value="P:carbohydrate metabolic process"/>
    <property type="evidence" value="ECO:0007669"/>
    <property type="project" value="InterPro"/>
</dbReference>
<dbReference type="CDD" id="cd01399">
    <property type="entry name" value="GlcN6P_deaminase"/>
    <property type="match status" value="1"/>
</dbReference>
<dbReference type="GO" id="GO:0042802">
    <property type="term" value="F:identical protein binding"/>
    <property type="evidence" value="ECO:0007669"/>
    <property type="project" value="TreeGrafter"/>
</dbReference>
<feature type="site" description="Part of the allosteric site" evidence="7">
    <location>
        <position position="157"/>
    </location>
</feature>
<gene>
    <name evidence="7" type="primary">nagB</name>
    <name evidence="9" type="ORF">EV215_1102</name>
</gene>
<proteinExistence type="inferred from homology"/>
<dbReference type="Proteomes" id="UP000294678">
    <property type="component" value="Unassembled WGS sequence"/>
</dbReference>
<feature type="site" description="Part of the allosteric site" evidence="7">
    <location>
        <position position="156"/>
    </location>
</feature>
<dbReference type="SUPFAM" id="SSF100950">
    <property type="entry name" value="NagB/RpiA/CoA transferase-like"/>
    <property type="match status" value="1"/>
</dbReference>
<dbReference type="Pfam" id="PF01182">
    <property type="entry name" value="Glucosamine_iso"/>
    <property type="match status" value="1"/>
</dbReference>
<evidence type="ECO:0000256" key="2">
    <source>
        <dbReference type="ARBA" id="ARBA00022801"/>
    </source>
</evidence>
<evidence type="ECO:0000256" key="4">
    <source>
        <dbReference type="ARBA" id="ARBA00055188"/>
    </source>
</evidence>
<evidence type="ECO:0000256" key="3">
    <source>
        <dbReference type="ARBA" id="ARBA00023277"/>
    </source>
</evidence>
<keyword evidence="10" id="KW-1185">Reference proteome</keyword>
<evidence type="ECO:0000259" key="8">
    <source>
        <dbReference type="Pfam" id="PF01182"/>
    </source>
</evidence>
<dbReference type="AlphaFoldDB" id="A0AA46DZ35"/>
<dbReference type="InterPro" id="IPR004547">
    <property type="entry name" value="Glucosamine6P_isomerase"/>
</dbReference>
<dbReference type="GO" id="GO:0006046">
    <property type="term" value="P:N-acetylglucosamine catabolic process"/>
    <property type="evidence" value="ECO:0007669"/>
    <property type="project" value="UniProtKB-UniRule"/>
</dbReference>
<dbReference type="InterPro" id="IPR037171">
    <property type="entry name" value="NagB/RpiA_transferase-like"/>
</dbReference>
<feature type="active site" description="For ring-opening step" evidence="7">
    <location>
        <position position="144"/>
    </location>
</feature>
<feature type="site" description="Part of the allosteric site" evidence="7">
    <location>
        <position position="147"/>
    </location>
</feature>
<keyword evidence="3 7" id="KW-0119">Carbohydrate metabolism</keyword>
<feature type="active site" description="For ring-opening step" evidence="7">
    <location>
        <position position="137"/>
    </location>
</feature>
<evidence type="ECO:0000256" key="6">
    <source>
        <dbReference type="ARBA" id="ARBA00061194"/>
    </source>
</evidence>
<feature type="domain" description="Glucosamine/galactosamine-6-phosphate isomerase" evidence="8">
    <location>
        <begin position="8"/>
        <end position="228"/>
    </location>
</feature>
<organism evidence="9 10">
    <name type="scientific">Hypnocyclicus thermotrophus</name>
    <dbReference type="NCBI Taxonomy" id="1627895"/>
    <lineage>
        <taxon>Bacteria</taxon>
        <taxon>Fusobacteriati</taxon>
        <taxon>Fusobacteriota</taxon>
        <taxon>Fusobacteriia</taxon>
        <taxon>Fusobacteriales</taxon>
        <taxon>Fusobacteriaceae</taxon>
        <taxon>Hypnocyclicus</taxon>
    </lineage>
</organism>
<protein>
    <recommendedName>
        <fullName evidence="7">Glucosamine-6-phosphate deaminase</fullName>
        <ecNumber evidence="7">3.5.99.6</ecNumber>
    </recommendedName>
    <alternativeName>
        <fullName evidence="7">GlcN6P deaminase</fullName>
        <shortName evidence="7">GNPDA</shortName>
    </alternativeName>
    <alternativeName>
        <fullName evidence="7">Glucosamine-6-phosphate isomerase</fullName>
    </alternativeName>
</protein>
<keyword evidence="2 7" id="KW-0378">Hydrolase</keyword>
<dbReference type="NCBIfam" id="TIGR00502">
    <property type="entry name" value="nagB"/>
    <property type="match status" value="1"/>
</dbReference>
<evidence type="ECO:0000313" key="9">
    <source>
        <dbReference type="EMBL" id="TDT70555.1"/>
    </source>
</evidence>
<dbReference type="InterPro" id="IPR018321">
    <property type="entry name" value="Glucosamine6P_isomerase_CS"/>
</dbReference>
<dbReference type="HAMAP" id="MF_01241">
    <property type="entry name" value="GlcN6P_deamin"/>
    <property type="match status" value="1"/>
</dbReference>
<dbReference type="EMBL" id="SOBG01000004">
    <property type="protein sequence ID" value="TDT70555.1"/>
    <property type="molecule type" value="Genomic_DNA"/>
</dbReference>
<comment type="activity regulation">
    <text evidence="7">Allosterically activated by N-acetylglucosamine 6-phosphate (GlcNAc6P).</text>
</comment>
<dbReference type="GO" id="GO:0006043">
    <property type="term" value="P:glucosamine catabolic process"/>
    <property type="evidence" value="ECO:0007669"/>
    <property type="project" value="TreeGrafter"/>
</dbReference>
<feature type="active site" description="Proton acceptor; for enolization step" evidence="7">
    <location>
        <position position="68"/>
    </location>
</feature>
<comment type="caution">
    <text evidence="7">Lacks conserved residue(s) required for the propagation of feature annotation.</text>
</comment>
<comment type="catalytic activity">
    <reaction evidence="1 7">
        <text>alpha-D-glucosamine 6-phosphate + H2O = beta-D-fructose 6-phosphate + NH4(+)</text>
        <dbReference type="Rhea" id="RHEA:12172"/>
        <dbReference type="ChEBI" id="CHEBI:15377"/>
        <dbReference type="ChEBI" id="CHEBI:28938"/>
        <dbReference type="ChEBI" id="CHEBI:57634"/>
        <dbReference type="ChEBI" id="CHEBI:75989"/>
        <dbReference type="EC" id="3.5.99.6"/>
    </reaction>
</comment>
<comment type="caution">
    <text evidence="9">The sequence shown here is derived from an EMBL/GenBank/DDBJ whole genome shotgun (WGS) entry which is preliminary data.</text>
</comment>
<comment type="similarity">
    <text evidence="6 7">Belongs to the glucosamine/galactosamine-6-phosphate isomerase family. NagB subfamily.</text>
</comment>
<dbReference type="Gene3D" id="3.40.50.1360">
    <property type="match status" value="1"/>
</dbReference>
<dbReference type="PROSITE" id="PS01161">
    <property type="entry name" value="GLC_GALNAC_ISOMERASE"/>
    <property type="match status" value="1"/>
</dbReference>
<evidence type="ECO:0000256" key="7">
    <source>
        <dbReference type="HAMAP-Rule" id="MF_01241"/>
    </source>
</evidence>
<keyword evidence="7" id="KW-0021">Allosteric enzyme</keyword>
<feature type="site" description="Part of the allosteric site" evidence="7">
    <location>
        <position position="154"/>
    </location>
</feature>
<comment type="pathway">
    <text evidence="5 7">Amino-sugar metabolism; N-acetylneuraminate degradation; D-fructose 6-phosphate from N-acetylneuraminate: step 5/5.</text>
</comment>
<evidence type="ECO:0000313" key="10">
    <source>
        <dbReference type="Proteomes" id="UP000294678"/>
    </source>
</evidence>
<sequence length="271" mass="30657">MRLIISDRMSEWAALYVAKKIKKATKKEQKFVLGLPTGGTPLKMYENLIKLYKEGLISFKNVYTFNMDEYVGIPEEHPESYHTFMYKNFFNHIDIPKENIHILNGNAPDLIKECEEYEEKMKKLGGIDLFIGGVGSDGHIAFNEPGSSLSSRTRIKTLNKDTQIANSRFFDNDIDKVPKTALTVGVGTILDSKEVLILVSGYNKALALQQGVEGSVNHMWTITALQTHKTAIIVCDEDATAELKVKTVKYFKELEEENLDIEKFKSVVQNI</sequence>
<evidence type="ECO:0000256" key="1">
    <source>
        <dbReference type="ARBA" id="ARBA00000644"/>
    </source>
</evidence>
<dbReference type="RefSeq" id="WP_134112990.1">
    <property type="nucleotide sequence ID" value="NZ_SOBG01000004.1"/>
</dbReference>
<dbReference type="GO" id="GO:0019262">
    <property type="term" value="P:N-acetylneuraminate catabolic process"/>
    <property type="evidence" value="ECO:0007669"/>
    <property type="project" value="UniProtKB-UniRule"/>
</dbReference>
<feature type="active site" description="Proton acceptor; for ring-opening step" evidence="7">
    <location>
        <position position="139"/>
    </location>
</feature>
<dbReference type="PANTHER" id="PTHR11280">
    <property type="entry name" value="GLUCOSAMINE-6-PHOSPHATE ISOMERASE"/>
    <property type="match status" value="1"/>
</dbReference>
<evidence type="ECO:0000256" key="5">
    <source>
        <dbReference type="ARBA" id="ARBA00060525"/>
    </source>
</evidence>
<comment type="function">
    <text evidence="4 7">Catalyzes the reversible isomerization-deamination of glucosamine 6-phosphate (GlcN6P) to form fructose 6-phosphate (Fru6P) and ammonium ion.</text>
</comment>